<keyword evidence="1" id="KW-0472">Membrane</keyword>
<dbReference type="Proteomes" id="UP000800035">
    <property type="component" value="Unassembled WGS sequence"/>
</dbReference>
<keyword evidence="1" id="KW-0812">Transmembrane</keyword>
<accession>A0A6A5UDP7</accession>
<dbReference type="InterPro" id="IPR049326">
    <property type="entry name" value="Rhodopsin_dom_fungi"/>
</dbReference>
<evidence type="ECO:0000256" key="1">
    <source>
        <dbReference type="SAM" id="Phobius"/>
    </source>
</evidence>
<protein>
    <recommendedName>
        <fullName evidence="2">Rhodopsin domain-containing protein</fullName>
    </recommendedName>
</protein>
<name>A0A6A5UDP7_9PLEO</name>
<proteinExistence type="predicted"/>
<sequence>MSVNELPIAFVSAGDVVAANVALPLIGLVVVALRFWMRISRKTGVNVDDWLILAALVFVIGMGVAQLYGVSRHSVGYPSQEYDTPMEQLTSLPPEQQTCQQSSGLQALD</sequence>
<organism evidence="3 4">
    <name type="scientific">Byssothecium circinans</name>
    <dbReference type="NCBI Taxonomy" id="147558"/>
    <lineage>
        <taxon>Eukaryota</taxon>
        <taxon>Fungi</taxon>
        <taxon>Dikarya</taxon>
        <taxon>Ascomycota</taxon>
        <taxon>Pezizomycotina</taxon>
        <taxon>Dothideomycetes</taxon>
        <taxon>Pleosporomycetidae</taxon>
        <taxon>Pleosporales</taxon>
        <taxon>Massarineae</taxon>
        <taxon>Massarinaceae</taxon>
        <taxon>Byssothecium</taxon>
    </lineage>
</organism>
<feature type="transmembrane region" description="Helical" evidence="1">
    <location>
        <begin position="49"/>
        <end position="69"/>
    </location>
</feature>
<gene>
    <name evidence="3" type="ORF">CC80DRAFT_543222</name>
</gene>
<reference evidence="3" key="1">
    <citation type="journal article" date="2020" name="Stud. Mycol.">
        <title>101 Dothideomycetes genomes: a test case for predicting lifestyles and emergence of pathogens.</title>
        <authorList>
            <person name="Haridas S."/>
            <person name="Albert R."/>
            <person name="Binder M."/>
            <person name="Bloem J."/>
            <person name="Labutti K."/>
            <person name="Salamov A."/>
            <person name="Andreopoulos B."/>
            <person name="Baker S."/>
            <person name="Barry K."/>
            <person name="Bills G."/>
            <person name="Bluhm B."/>
            <person name="Cannon C."/>
            <person name="Castanera R."/>
            <person name="Culley D."/>
            <person name="Daum C."/>
            <person name="Ezra D."/>
            <person name="Gonzalez J."/>
            <person name="Henrissat B."/>
            <person name="Kuo A."/>
            <person name="Liang C."/>
            <person name="Lipzen A."/>
            <person name="Lutzoni F."/>
            <person name="Magnuson J."/>
            <person name="Mondo S."/>
            <person name="Nolan M."/>
            <person name="Ohm R."/>
            <person name="Pangilinan J."/>
            <person name="Park H.-J."/>
            <person name="Ramirez L."/>
            <person name="Alfaro M."/>
            <person name="Sun H."/>
            <person name="Tritt A."/>
            <person name="Yoshinaga Y."/>
            <person name="Zwiers L.-H."/>
            <person name="Turgeon B."/>
            <person name="Goodwin S."/>
            <person name="Spatafora J."/>
            <person name="Crous P."/>
            <person name="Grigoriev I."/>
        </authorList>
    </citation>
    <scope>NUCLEOTIDE SEQUENCE</scope>
    <source>
        <strain evidence="3">CBS 675.92</strain>
    </source>
</reference>
<dbReference type="EMBL" id="ML976980">
    <property type="protein sequence ID" value="KAF1961852.1"/>
    <property type="molecule type" value="Genomic_DNA"/>
</dbReference>
<feature type="transmembrane region" description="Helical" evidence="1">
    <location>
        <begin position="16"/>
        <end position="37"/>
    </location>
</feature>
<dbReference type="Pfam" id="PF20684">
    <property type="entry name" value="Fung_rhodopsin"/>
    <property type="match status" value="1"/>
</dbReference>
<keyword evidence="1" id="KW-1133">Transmembrane helix</keyword>
<keyword evidence="4" id="KW-1185">Reference proteome</keyword>
<evidence type="ECO:0000313" key="4">
    <source>
        <dbReference type="Proteomes" id="UP000800035"/>
    </source>
</evidence>
<evidence type="ECO:0000313" key="3">
    <source>
        <dbReference type="EMBL" id="KAF1961852.1"/>
    </source>
</evidence>
<evidence type="ECO:0000259" key="2">
    <source>
        <dbReference type="Pfam" id="PF20684"/>
    </source>
</evidence>
<feature type="domain" description="Rhodopsin" evidence="2">
    <location>
        <begin position="33"/>
        <end position="79"/>
    </location>
</feature>
<dbReference type="OrthoDB" id="3783825at2759"/>
<dbReference type="AlphaFoldDB" id="A0A6A5UDP7"/>